<reference evidence="1" key="2">
    <citation type="journal article" date="2021" name="PeerJ">
        <title>Extensive microbial diversity within the chicken gut microbiome revealed by metagenomics and culture.</title>
        <authorList>
            <person name="Gilroy R."/>
            <person name="Ravi A."/>
            <person name="Getino M."/>
            <person name="Pursley I."/>
            <person name="Horton D.L."/>
            <person name="Alikhan N.F."/>
            <person name="Baker D."/>
            <person name="Gharbi K."/>
            <person name="Hall N."/>
            <person name="Watson M."/>
            <person name="Adriaenssens E.M."/>
            <person name="Foster-Nyarko E."/>
            <person name="Jarju S."/>
            <person name="Secka A."/>
            <person name="Antonio M."/>
            <person name="Oren A."/>
            <person name="Chaudhuri R.R."/>
            <person name="La Ragione R."/>
            <person name="Hildebrand F."/>
            <person name="Pallen M.J."/>
        </authorList>
    </citation>
    <scope>NUCLEOTIDE SEQUENCE</scope>
    <source>
        <strain evidence="1">CHK190-19873</strain>
    </source>
</reference>
<sequence length="69" mass="7764">MVILHYPLTASGRHKLFSETARLHSEAVGNLMDERGFSREKQKELIRQLLLLLAQPGRAENPSAPETPL</sequence>
<evidence type="ECO:0000313" key="2">
    <source>
        <dbReference type="Proteomes" id="UP000823935"/>
    </source>
</evidence>
<gene>
    <name evidence="1" type="ORF">IAB44_05460</name>
</gene>
<reference evidence="1" key="1">
    <citation type="submission" date="2020-10" db="EMBL/GenBank/DDBJ databases">
        <authorList>
            <person name="Gilroy R."/>
        </authorList>
    </citation>
    <scope>NUCLEOTIDE SEQUENCE</scope>
    <source>
        <strain evidence="1">CHK190-19873</strain>
    </source>
</reference>
<name>A0A9D1ERR5_9FIRM</name>
<dbReference type="EMBL" id="DVIQ01000025">
    <property type="protein sequence ID" value="HIS30984.1"/>
    <property type="molecule type" value="Genomic_DNA"/>
</dbReference>
<evidence type="ECO:0000313" key="1">
    <source>
        <dbReference type="EMBL" id="HIS30984.1"/>
    </source>
</evidence>
<dbReference type="AlphaFoldDB" id="A0A9D1ERR5"/>
<dbReference type="Proteomes" id="UP000823935">
    <property type="component" value="Unassembled WGS sequence"/>
</dbReference>
<accession>A0A9D1ERR5</accession>
<organism evidence="1 2">
    <name type="scientific">Candidatus Limivivens intestinipullorum</name>
    <dbReference type="NCBI Taxonomy" id="2840858"/>
    <lineage>
        <taxon>Bacteria</taxon>
        <taxon>Bacillati</taxon>
        <taxon>Bacillota</taxon>
        <taxon>Clostridia</taxon>
        <taxon>Lachnospirales</taxon>
        <taxon>Lachnospiraceae</taxon>
        <taxon>Lachnospiraceae incertae sedis</taxon>
        <taxon>Candidatus Limivivens</taxon>
    </lineage>
</organism>
<proteinExistence type="predicted"/>
<protein>
    <submittedName>
        <fullName evidence="1">Uncharacterized protein</fullName>
    </submittedName>
</protein>
<comment type="caution">
    <text evidence="1">The sequence shown here is derived from an EMBL/GenBank/DDBJ whole genome shotgun (WGS) entry which is preliminary data.</text>
</comment>